<feature type="transmembrane region" description="Helical" evidence="12">
    <location>
        <begin position="15"/>
        <end position="32"/>
    </location>
</feature>
<dbReference type="GO" id="GO:0008324">
    <property type="term" value="F:monoatomic cation transmembrane transporter activity"/>
    <property type="evidence" value="ECO:0007669"/>
    <property type="project" value="TreeGrafter"/>
</dbReference>
<accession>A0AAD3XGY5</accession>
<protein>
    <recommendedName>
        <fullName evidence="13">Sodium/calcium exchanger membrane region domain-containing protein</fullName>
    </recommendedName>
</protein>
<keyword evidence="10" id="KW-0739">Sodium transport</keyword>
<gene>
    <name evidence="14" type="ORF">Nepgr_005976</name>
</gene>
<dbReference type="InterPro" id="IPR044880">
    <property type="entry name" value="NCX_ion-bd_dom_sf"/>
</dbReference>
<name>A0AAD3XGY5_NEPGR</name>
<feature type="domain" description="Sodium/calcium exchanger membrane region" evidence="13">
    <location>
        <begin position="491"/>
        <end position="640"/>
    </location>
</feature>
<evidence type="ECO:0000313" key="14">
    <source>
        <dbReference type="EMBL" id="GMH04137.1"/>
    </source>
</evidence>
<keyword evidence="2" id="KW-0813">Transport</keyword>
<feature type="transmembrane region" description="Helical" evidence="12">
    <location>
        <begin position="428"/>
        <end position="445"/>
    </location>
</feature>
<keyword evidence="10" id="KW-0406">Ion transport</keyword>
<evidence type="ECO:0000259" key="13">
    <source>
        <dbReference type="Pfam" id="PF01699"/>
    </source>
</evidence>
<dbReference type="PANTHER" id="PTHR12266:SF0">
    <property type="entry name" value="MITOCHONDRIAL SODIUM_CALCIUM EXCHANGER PROTEIN"/>
    <property type="match status" value="1"/>
</dbReference>
<keyword evidence="4" id="KW-0633">Potassium transport</keyword>
<feature type="transmembrane region" description="Helical" evidence="12">
    <location>
        <begin position="457"/>
        <end position="474"/>
    </location>
</feature>
<evidence type="ECO:0000256" key="4">
    <source>
        <dbReference type="ARBA" id="ARBA00022538"/>
    </source>
</evidence>
<sequence>MQGFKRIPGARNTRSRAFFNGVAAMVLLIFVYDHKNILRNPFGGRTPSVFVQNWYLGRSGFYDKIGPFEVTRRSTVEEVGRNMSNDNTTFNGLTKNGNMILLEPNVCAKFYERKGSWSRCEYLISNPECTSGGFFDYIRFFYCDCQEYSFVGYIVLGGWLAALFYLLGNTAADYFCCSLEKLSDLLKLSPTVAGVTLLPLGNGAPDVFASIAAFMGSGSSGVGINSVLGGAVFVVCIVGGVISLCVAKKRAQLDRKCFIRDLCFFLFATLCLAVILIIGKVSIGGAIAFLLIYVVYAFSVAVNEILRKKGHNLRLDAIRPLLPVAGGFVSQRSEEDESLYTSLLNAEPSNDPPNLLPSFLHCMLYSDSVKATVEDSQQPFWGWSNEGTNANHSWFSCSKICWLLDLPLTIPRRLTIPVVEEQRWSKKYAVACALLAPVLLAFLWSMQENVVTLSVKVAYLIGVTVGCILGFLALKYTESEHPPRKLLFTWVFGGFFMSIVWFYIIANELVALLVSLSVILGINPSILALTILAWGNSMGDLMSNTALAVKEQNGIQIAMSGSYAVPMFNMLVGLGISFLLGAWSQRPQPYIVPRDISLFHTLGFLMSALMWSLIVLPLSDMRPNGILGLGLITIYLMFLSSRWALPWVWALHVHG</sequence>
<comment type="caution">
    <text evidence="14">The sequence shown here is derived from an EMBL/GenBank/DDBJ whole genome shotgun (WGS) entry which is preliminary data.</text>
</comment>
<keyword evidence="5 12" id="KW-0812">Transmembrane</keyword>
<evidence type="ECO:0000256" key="8">
    <source>
        <dbReference type="ARBA" id="ARBA00023053"/>
    </source>
</evidence>
<comment type="similarity">
    <text evidence="11">Belongs to the Ca(2+):cation antiporter (CaCA) (TC 2.A.19) family. Cation/calcium exchanger (CCX) subfamily.</text>
</comment>
<dbReference type="Gene3D" id="1.20.1420.30">
    <property type="entry name" value="NCX, central ion-binding region"/>
    <property type="match status" value="2"/>
</dbReference>
<reference evidence="14" key="1">
    <citation type="submission" date="2023-05" db="EMBL/GenBank/DDBJ databases">
        <title>Nepenthes gracilis genome sequencing.</title>
        <authorList>
            <person name="Fukushima K."/>
        </authorList>
    </citation>
    <scope>NUCLEOTIDE SEQUENCE</scope>
    <source>
        <strain evidence="14">SING2019-196</strain>
    </source>
</reference>
<dbReference type="InterPro" id="IPR051359">
    <property type="entry name" value="CaCA_antiporter"/>
</dbReference>
<feature type="transmembrane region" description="Helical" evidence="12">
    <location>
        <begin position="227"/>
        <end position="246"/>
    </location>
</feature>
<evidence type="ECO:0000256" key="3">
    <source>
        <dbReference type="ARBA" id="ARBA00022449"/>
    </source>
</evidence>
<evidence type="ECO:0000256" key="11">
    <source>
        <dbReference type="ARBA" id="ARBA00038187"/>
    </source>
</evidence>
<evidence type="ECO:0000256" key="9">
    <source>
        <dbReference type="ARBA" id="ARBA00023136"/>
    </source>
</evidence>
<organism evidence="14 15">
    <name type="scientific">Nepenthes gracilis</name>
    <name type="common">Slender pitcher plant</name>
    <dbReference type="NCBI Taxonomy" id="150966"/>
    <lineage>
        <taxon>Eukaryota</taxon>
        <taxon>Viridiplantae</taxon>
        <taxon>Streptophyta</taxon>
        <taxon>Embryophyta</taxon>
        <taxon>Tracheophyta</taxon>
        <taxon>Spermatophyta</taxon>
        <taxon>Magnoliopsida</taxon>
        <taxon>eudicotyledons</taxon>
        <taxon>Gunneridae</taxon>
        <taxon>Pentapetalae</taxon>
        <taxon>Caryophyllales</taxon>
        <taxon>Nepenthaceae</taxon>
        <taxon>Nepenthes</taxon>
    </lineage>
</organism>
<dbReference type="InterPro" id="IPR004837">
    <property type="entry name" value="NaCa_Exmemb"/>
</dbReference>
<evidence type="ECO:0000256" key="1">
    <source>
        <dbReference type="ARBA" id="ARBA00004141"/>
    </source>
</evidence>
<keyword evidence="7 12" id="KW-1133">Transmembrane helix</keyword>
<feature type="transmembrane region" description="Helical" evidence="12">
    <location>
        <begin position="486"/>
        <end position="504"/>
    </location>
</feature>
<feature type="transmembrane region" description="Helical" evidence="12">
    <location>
        <begin position="148"/>
        <end position="167"/>
    </location>
</feature>
<keyword evidence="15" id="KW-1185">Reference proteome</keyword>
<dbReference type="Proteomes" id="UP001279734">
    <property type="component" value="Unassembled WGS sequence"/>
</dbReference>
<feature type="transmembrane region" description="Helical" evidence="12">
    <location>
        <begin position="258"/>
        <end position="279"/>
    </location>
</feature>
<evidence type="ECO:0000256" key="7">
    <source>
        <dbReference type="ARBA" id="ARBA00022989"/>
    </source>
</evidence>
<evidence type="ECO:0000256" key="5">
    <source>
        <dbReference type="ARBA" id="ARBA00022692"/>
    </source>
</evidence>
<dbReference type="GO" id="GO:0015297">
    <property type="term" value="F:antiporter activity"/>
    <property type="evidence" value="ECO:0007669"/>
    <property type="project" value="UniProtKB-KW"/>
</dbReference>
<dbReference type="EMBL" id="BSYO01000004">
    <property type="protein sequence ID" value="GMH04137.1"/>
    <property type="molecule type" value="Genomic_DNA"/>
</dbReference>
<proteinExistence type="inferred from homology"/>
<dbReference type="GO" id="GO:0006813">
    <property type="term" value="P:potassium ion transport"/>
    <property type="evidence" value="ECO:0007669"/>
    <property type="project" value="UniProtKB-KW"/>
</dbReference>
<comment type="subcellular location">
    <subcellularLocation>
        <location evidence="1">Membrane</location>
        <topology evidence="1">Multi-pass membrane protein</topology>
    </subcellularLocation>
</comment>
<evidence type="ECO:0000256" key="10">
    <source>
        <dbReference type="ARBA" id="ARBA00023201"/>
    </source>
</evidence>
<evidence type="ECO:0000313" key="15">
    <source>
        <dbReference type="Proteomes" id="UP001279734"/>
    </source>
</evidence>
<dbReference type="AlphaFoldDB" id="A0AAD3XGY5"/>
<dbReference type="GO" id="GO:0006814">
    <property type="term" value="P:sodium ion transport"/>
    <property type="evidence" value="ECO:0007669"/>
    <property type="project" value="UniProtKB-KW"/>
</dbReference>
<feature type="domain" description="Sodium/calcium exchanger membrane region" evidence="13">
    <location>
        <begin position="159"/>
        <end position="298"/>
    </location>
</feature>
<feature type="transmembrane region" description="Helical" evidence="12">
    <location>
        <begin position="510"/>
        <end position="534"/>
    </location>
</feature>
<feature type="transmembrane region" description="Helical" evidence="12">
    <location>
        <begin position="285"/>
        <end position="306"/>
    </location>
</feature>
<feature type="transmembrane region" description="Helical" evidence="12">
    <location>
        <begin position="563"/>
        <end position="584"/>
    </location>
</feature>
<keyword evidence="8" id="KW-0915">Sodium</keyword>
<evidence type="ECO:0000256" key="6">
    <source>
        <dbReference type="ARBA" id="ARBA00022958"/>
    </source>
</evidence>
<dbReference type="PANTHER" id="PTHR12266">
    <property type="entry name" value="NA+/CA2+ K+ INDEPENDENT EXCHANGER"/>
    <property type="match status" value="1"/>
</dbReference>
<keyword evidence="6" id="KW-0630">Potassium</keyword>
<feature type="transmembrane region" description="Helical" evidence="12">
    <location>
        <begin position="625"/>
        <end position="645"/>
    </location>
</feature>
<evidence type="ECO:0000256" key="12">
    <source>
        <dbReference type="SAM" id="Phobius"/>
    </source>
</evidence>
<keyword evidence="3" id="KW-0050">Antiport</keyword>
<dbReference type="GO" id="GO:0016020">
    <property type="term" value="C:membrane"/>
    <property type="evidence" value="ECO:0007669"/>
    <property type="project" value="UniProtKB-SubCell"/>
</dbReference>
<keyword evidence="9 12" id="KW-0472">Membrane</keyword>
<evidence type="ECO:0000256" key="2">
    <source>
        <dbReference type="ARBA" id="ARBA00022448"/>
    </source>
</evidence>
<feature type="transmembrane region" description="Helical" evidence="12">
    <location>
        <begin position="596"/>
        <end position="618"/>
    </location>
</feature>
<dbReference type="Pfam" id="PF01699">
    <property type="entry name" value="Na_Ca_ex"/>
    <property type="match status" value="2"/>
</dbReference>